<gene>
    <name evidence="3" type="ORF">E3N84_04435</name>
</gene>
<feature type="region of interest" description="Disordered" evidence="2">
    <location>
        <begin position="1"/>
        <end position="30"/>
    </location>
</feature>
<dbReference type="EMBL" id="SOFI01000003">
    <property type="protein sequence ID" value="TFB79367.1"/>
    <property type="molecule type" value="Genomic_DNA"/>
</dbReference>
<reference evidence="3 4" key="1">
    <citation type="submission" date="2019-03" db="EMBL/GenBank/DDBJ databases">
        <title>Genomics of glacier-inhabiting Cryobacterium strains.</title>
        <authorList>
            <person name="Liu Q."/>
            <person name="Xin Y.-H."/>
        </authorList>
    </citation>
    <scope>NUCLEOTIDE SEQUENCE [LARGE SCALE GENOMIC DNA]</scope>
    <source>
        <strain evidence="3 4">CGMCC 1.10440</strain>
    </source>
</reference>
<comment type="caution">
    <text evidence="3">The sequence shown here is derived from an EMBL/GenBank/DDBJ whole genome shotgun (WGS) entry which is preliminary data.</text>
</comment>
<feature type="coiled-coil region" evidence="1">
    <location>
        <begin position="59"/>
        <end position="86"/>
    </location>
</feature>
<evidence type="ECO:0000256" key="2">
    <source>
        <dbReference type="SAM" id="MobiDB-lite"/>
    </source>
</evidence>
<name>A0A4R8VC08_9MICO</name>
<keyword evidence="1" id="KW-0175">Coiled coil</keyword>
<protein>
    <submittedName>
        <fullName evidence="3">Uncharacterized protein</fullName>
    </submittedName>
</protein>
<sequence>MHTVVTTQRSSQEQPRQQHRSHTAITQHTAPARRVGLVDRVALHVGVALITWGRRPILVESRERRANRVEQHLATLERELAAERMHHLNAPRS</sequence>
<proteinExistence type="predicted"/>
<dbReference type="RefSeq" id="WP_134542233.1">
    <property type="nucleotide sequence ID" value="NZ_JACHBP010000001.1"/>
</dbReference>
<dbReference type="AlphaFoldDB" id="A0A4R8VC08"/>
<organism evidence="3 4">
    <name type="scientific">Terrimesophilobacter mesophilus</name>
    <dbReference type="NCBI Taxonomy" id="433647"/>
    <lineage>
        <taxon>Bacteria</taxon>
        <taxon>Bacillati</taxon>
        <taxon>Actinomycetota</taxon>
        <taxon>Actinomycetes</taxon>
        <taxon>Micrococcales</taxon>
        <taxon>Microbacteriaceae</taxon>
        <taxon>Terrimesophilobacter</taxon>
    </lineage>
</organism>
<feature type="compositionally biased region" description="Polar residues" evidence="2">
    <location>
        <begin position="1"/>
        <end position="15"/>
    </location>
</feature>
<dbReference type="OrthoDB" id="5126377at2"/>
<evidence type="ECO:0000256" key="1">
    <source>
        <dbReference type="SAM" id="Coils"/>
    </source>
</evidence>
<keyword evidence="4" id="KW-1185">Reference proteome</keyword>
<accession>A0A4R8VC08</accession>
<evidence type="ECO:0000313" key="4">
    <source>
        <dbReference type="Proteomes" id="UP000298488"/>
    </source>
</evidence>
<dbReference type="Proteomes" id="UP000298488">
    <property type="component" value="Unassembled WGS sequence"/>
</dbReference>
<evidence type="ECO:0000313" key="3">
    <source>
        <dbReference type="EMBL" id="TFB79367.1"/>
    </source>
</evidence>